<dbReference type="InterPro" id="IPR036086">
    <property type="entry name" value="ParB/Sulfiredoxin_sf"/>
</dbReference>
<evidence type="ECO:0000313" key="5">
    <source>
        <dbReference type="Proteomes" id="UP000003438"/>
    </source>
</evidence>
<dbReference type="NCBIfam" id="TIGR00180">
    <property type="entry name" value="parB_part"/>
    <property type="match status" value="1"/>
</dbReference>
<dbReference type="InterPro" id="IPR050336">
    <property type="entry name" value="Chromosome_partition/occlusion"/>
</dbReference>
<evidence type="ECO:0000256" key="2">
    <source>
        <dbReference type="ARBA" id="ARBA00022829"/>
    </source>
</evidence>
<dbReference type="InterPro" id="IPR004437">
    <property type="entry name" value="ParB/RepB/Spo0J"/>
</dbReference>
<dbReference type="SUPFAM" id="SSF110849">
    <property type="entry name" value="ParB/Sulfiredoxin"/>
    <property type="match status" value="1"/>
</dbReference>
<dbReference type="AlphaFoldDB" id="D1PSL4"/>
<dbReference type="Proteomes" id="UP000003438">
    <property type="component" value="Unassembled WGS sequence"/>
</dbReference>
<dbReference type="Gene3D" id="1.10.10.2830">
    <property type="match status" value="1"/>
</dbReference>
<dbReference type="eggNOG" id="COG1475">
    <property type="taxonomic scope" value="Bacteria"/>
</dbReference>
<evidence type="ECO:0000313" key="4">
    <source>
        <dbReference type="EMBL" id="EFB74300.1"/>
    </source>
</evidence>
<dbReference type="SUPFAM" id="SSF109709">
    <property type="entry name" value="KorB DNA-binding domain-like"/>
    <property type="match status" value="1"/>
</dbReference>
<dbReference type="EMBL" id="ACBY02000078">
    <property type="protein sequence ID" value="EFB74300.1"/>
    <property type="molecule type" value="Genomic_DNA"/>
</dbReference>
<dbReference type="GO" id="GO:0007059">
    <property type="term" value="P:chromosome segregation"/>
    <property type="evidence" value="ECO:0007669"/>
    <property type="project" value="UniProtKB-KW"/>
</dbReference>
<keyword evidence="5" id="KW-1185">Reference proteome</keyword>
<comment type="similarity">
    <text evidence="1">Belongs to the ParB family.</text>
</comment>
<name>D1PSL4_9FIRM</name>
<evidence type="ECO:0000256" key="1">
    <source>
        <dbReference type="ARBA" id="ARBA00006295"/>
    </source>
</evidence>
<dbReference type="OrthoDB" id="1864099at2"/>
<organism evidence="4 5">
    <name type="scientific">Subdoligranulum variabile DSM 15176</name>
    <dbReference type="NCBI Taxonomy" id="411471"/>
    <lineage>
        <taxon>Bacteria</taxon>
        <taxon>Bacillati</taxon>
        <taxon>Bacillota</taxon>
        <taxon>Clostridia</taxon>
        <taxon>Eubacteriales</taxon>
        <taxon>Oscillospiraceae</taxon>
        <taxon>Subdoligranulum</taxon>
    </lineage>
</organism>
<dbReference type="GO" id="GO:0003677">
    <property type="term" value="F:DNA binding"/>
    <property type="evidence" value="ECO:0007669"/>
    <property type="project" value="InterPro"/>
</dbReference>
<reference evidence="4" key="1">
    <citation type="submission" date="2009-12" db="EMBL/GenBank/DDBJ databases">
        <authorList>
            <person name="Weinstock G."/>
            <person name="Sodergren E."/>
            <person name="Clifton S."/>
            <person name="Fulton L."/>
            <person name="Fulton B."/>
            <person name="Courtney L."/>
            <person name="Fronick C."/>
            <person name="Harrison M."/>
            <person name="Strong C."/>
            <person name="Farmer C."/>
            <person name="Delahaunty K."/>
            <person name="Markovic C."/>
            <person name="Hall O."/>
            <person name="Minx P."/>
            <person name="Tomlinson C."/>
            <person name="Mitreva M."/>
            <person name="Nelson J."/>
            <person name="Hou S."/>
            <person name="Wollam A."/>
            <person name="Pepin K.H."/>
            <person name="Johnson M."/>
            <person name="Bhonagiri V."/>
            <person name="Nash W.E."/>
            <person name="Warren W."/>
            <person name="Chinwalla A."/>
            <person name="Mardis E.R."/>
            <person name="Wilson R.K."/>
        </authorList>
    </citation>
    <scope>NUCLEOTIDE SEQUENCE [LARGE SCALE GENOMIC DNA]</scope>
    <source>
        <strain evidence="4">DSM 15176</strain>
    </source>
</reference>
<gene>
    <name evidence="4" type="ORF">SUBVAR_07397</name>
</gene>
<keyword evidence="2" id="KW-0159">Chromosome partition</keyword>
<protein>
    <submittedName>
        <fullName evidence="4">ParB-like protein</fullName>
    </submittedName>
</protein>
<dbReference type="InterPro" id="IPR003115">
    <property type="entry name" value="ParB_N"/>
</dbReference>
<comment type="caution">
    <text evidence="4">The sequence shown here is derived from an EMBL/GenBank/DDBJ whole genome shotgun (WGS) entry which is preliminary data.</text>
</comment>
<dbReference type="Gene3D" id="3.90.1530.30">
    <property type="match status" value="1"/>
</dbReference>
<dbReference type="HOGENOM" id="CLU_841415_0_0_9"/>
<dbReference type="PANTHER" id="PTHR33375:SF1">
    <property type="entry name" value="CHROMOSOME-PARTITIONING PROTEIN PARB-RELATED"/>
    <property type="match status" value="1"/>
</dbReference>
<dbReference type="InterPro" id="IPR041468">
    <property type="entry name" value="HTH_ParB/Spo0J"/>
</dbReference>
<dbReference type="Pfam" id="PF17762">
    <property type="entry name" value="HTH_ParB"/>
    <property type="match status" value="1"/>
</dbReference>
<dbReference type="PANTHER" id="PTHR33375">
    <property type="entry name" value="CHROMOSOME-PARTITIONING PROTEIN PARB-RELATED"/>
    <property type="match status" value="1"/>
</dbReference>
<dbReference type="RefSeq" id="WP_007048742.1">
    <property type="nucleotide sequence ID" value="NZ_GG704773.1"/>
</dbReference>
<dbReference type="SMART" id="SM00470">
    <property type="entry name" value="ParB"/>
    <property type="match status" value="1"/>
</dbReference>
<proteinExistence type="inferred from homology"/>
<evidence type="ECO:0000259" key="3">
    <source>
        <dbReference type="SMART" id="SM00470"/>
    </source>
</evidence>
<dbReference type="Pfam" id="PF02195">
    <property type="entry name" value="ParB_N"/>
    <property type="match status" value="1"/>
</dbReference>
<accession>D1PSL4</accession>
<sequence length="320" mass="35538">MSKNFDFKGRLAGNNFGQQMNTQAASVVSTLAGRTAKDSGWSKKFQVLDIPLTKLHEYPEQKVFSMDEAELEQLTENVRSSGILQPLIVRVHPTIPGDFEIIAGHRRREAARRAGMETVPCQVYMGMTDAEAKTVFYATNMGQRSELLPSERAAGYKALAEVLRLEGNGAVNEVAKIGSEGKRTVYRYMRLVNLEKPLLDKVDKKEISVYAGAALADLTPTAQMNLLAVLEQHDQDGITEKAAKEVAALQRHDVETIDRCLFPTREKKVTAAPRAAKLKLSLKRFDHYFVGLDTEEEKLDYLEAALIAYSTAQKKGDGQC</sequence>
<feature type="domain" description="ParB-like N-terminal" evidence="3">
    <location>
        <begin position="48"/>
        <end position="141"/>
    </location>
</feature>
<dbReference type="GO" id="GO:0005694">
    <property type="term" value="C:chromosome"/>
    <property type="evidence" value="ECO:0007669"/>
    <property type="project" value="TreeGrafter"/>
</dbReference>
<dbReference type="STRING" id="411471.SUBVAR_07397"/>